<dbReference type="Gene3D" id="1.20.1070.10">
    <property type="entry name" value="Rhodopsin 7-helix transmembrane proteins"/>
    <property type="match status" value="1"/>
</dbReference>
<keyword evidence="1" id="KW-0472">Membrane</keyword>
<protein>
    <recommendedName>
        <fullName evidence="4">G-protein coupled receptors family 1 profile domain-containing protein</fullName>
    </recommendedName>
</protein>
<dbReference type="EMBL" id="JAKKPZ010000195">
    <property type="protein sequence ID" value="KAI1699020.1"/>
    <property type="molecule type" value="Genomic_DNA"/>
</dbReference>
<proteinExistence type="predicted"/>
<reference evidence="2" key="1">
    <citation type="submission" date="2022-01" db="EMBL/GenBank/DDBJ databases">
        <title>Genome Sequence Resource for Two Populations of Ditylenchus destructor, the Migratory Endoparasitic Phytonematode.</title>
        <authorList>
            <person name="Zhang H."/>
            <person name="Lin R."/>
            <person name="Xie B."/>
        </authorList>
    </citation>
    <scope>NUCLEOTIDE SEQUENCE</scope>
    <source>
        <strain evidence="2">BazhouSP</strain>
    </source>
</reference>
<evidence type="ECO:0000313" key="2">
    <source>
        <dbReference type="EMBL" id="KAI1699020.1"/>
    </source>
</evidence>
<dbReference type="InterPro" id="IPR019420">
    <property type="entry name" value="7TM_GPCR_serpentine_rcpt_Srbc"/>
</dbReference>
<feature type="transmembrane region" description="Helical" evidence="1">
    <location>
        <begin position="172"/>
        <end position="192"/>
    </location>
</feature>
<feature type="transmembrane region" description="Helical" evidence="1">
    <location>
        <begin position="13"/>
        <end position="36"/>
    </location>
</feature>
<dbReference type="AlphaFoldDB" id="A0AAD4QVN9"/>
<keyword evidence="1" id="KW-1133">Transmembrane helix</keyword>
<feature type="transmembrane region" description="Helical" evidence="1">
    <location>
        <begin position="56"/>
        <end position="78"/>
    </location>
</feature>
<organism evidence="2 3">
    <name type="scientific">Ditylenchus destructor</name>
    <dbReference type="NCBI Taxonomy" id="166010"/>
    <lineage>
        <taxon>Eukaryota</taxon>
        <taxon>Metazoa</taxon>
        <taxon>Ecdysozoa</taxon>
        <taxon>Nematoda</taxon>
        <taxon>Chromadorea</taxon>
        <taxon>Rhabditida</taxon>
        <taxon>Tylenchina</taxon>
        <taxon>Tylenchomorpha</taxon>
        <taxon>Sphaerularioidea</taxon>
        <taxon>Anguinidae</taxon>
        <taxon>Anguininae</taxon>
        <taxon>Ditylenchus</taxon>
    </lineage>
</organism>
<evidence type="ECO:0000313" key="3">
    <source>
        <dbReference type="Proteomes" id="UP001201812"/>
    </source>
</evidence>
<keyword evidence="1" id="KW-0812">Transmembrane</keyword>
<feature type="transmembrane region" description="Helical" evidence="1">
    <location>
        <begin position="106"/>
        <end position="127"/>
    </location>
</feature>
<keyword evidence="3" id="KW-1185">Reference proteome</keyword>
<evidence type="ECO:0000256" key="1">
    <source>
        <dbReference type="SAM" id="Phobius"/>
    </source>
</evidence>
<feature type="transmembrane region" description="Helical" evidence="1">
    <location>
        <begin position="148"/>
        <end position="166"/>
    </location>
</feature>
<dbReference type="Proteomes" id="UP001201812">
    <property type="component" value="Unassembled WGS sequence"/>
</dbReference>
<name>A0AAD4QVN9_9BILA</name>
<dbReference type="Pfam" id="PF10316">
    <property type="entry name" value="7TM_GPCR_Srbc"/>
    <property type="match status" value="1"/>
</dbReference>
<comment type="caution">
    <text evidence="2">The sequence shown here is derived from an EMBL/GenBank/DDBJ whole genome shotgun (WGS) entry which is preliminary data.</text>
</comment>
<sequence>MRLGEAFNYNPDILLWMNVILTNYLQSTAVSAFFLVIDRCIAIKAPLSYSLWSSRLCSVLILVVMVIFCLITITYTLLEFPLDYDSVHNCESSQCVAIKYKNTGTNFLKCVVGLMTLLTGIYFLHILRNVNQDKLNNRIVKVTMITEAFLDTLPIYICYGFTVITGLPSTNYAGQVATALCSVNVMICSLIYSRILKCPGKSNVTEIARPNFIILSSNETT</sequence>
<dbReference type="SUPFAM" id="SSF81321">
    <property type="entry name" value="Family A G protein-coupled receptor-like"/>
    <property type="match status" value="1"/>
</dbReference>
<evidence type="ECO:0008006" key="4">
    <source>
        <dbReference type="Google" id="ProtNLM"/>
    </source>
</evidence>
<gene>
    <name evidence="2" type="ORF">DdX_17583</name>
</gene>
<accession>A0AAD4QVN9</accession>